<evidence type="ECO:0000313" key="2">
    <source>
        <dbReference type="Proteomes" id="UP001552299"/>
    </source>
</evidence>
<proteinExistence type="predicted"/>
<evidence type="ECO:0000313" key="1">
    <source>
        <dbReference type="EMBL" id="KAL0927712.1"/>
    </source>
</evidence>
<name>A0ABD0W362_DENTH</name>
<dbReference type="Proteomes" id="UP001552299">
    <property type="component" value="Unassembled WGS sequence"/>
</dbReference>
<protein>
    <submittedName>
        <fullName evidence="1">Uncharacterized protein</fullName>
    </submittedName>
</protein>
<gene>
    <name evidence="1" type="ORF">M5K25_001913</name>
</gene>
<dbReference type="EMBL" id="JANQDX010000002">
    <property type="protein sequence ID" value="KAL0927712.1"/>
    <property type="molecule type" value="Genomic_DNA"/>
</dbReference>
<sequence>MKHTSFKHSMARFIPTLQLPVSRGLVTCSEGLDAYPYKKLASVSYGLIHTDLSCDSNPEDLSKTLTLEDSYNILFLEKGAKSKKGSRTPRGASGSFKLSRRQNCKPAMVAFSTWLRYAVVKFEYSVYISWKVAYIDLWHSSMGWAVEHGKTR</sequence>
<organism evidence="1 2">
    <name type="scientific">Dendrobium thyrsiflorum</name>
    <name type="common">Pinecone-like raceme dendrobium</name>
    <name type="synonym">Orchid</name>
    <dbReference type="NCBI Taxonomy" id="117978"/>
    <lineage>
        <taxon>Eukaryota</taxon>
        <taxon>Viridiplantae</taxon>
        <taxon>Streptophyta</taxon>
        <taxon>Embryophyta</taxon>
        <taxon>Tracheophyta</taxon>
        <taxon>Spermatophyta</taxon>
        <taxon>Magnoliopsida</taxon>
        <taxon>Liliopsida</taxon>
        <taxon>Asparagales</taxon>
        <taxon>Orchidaceae</taxon>
        <taxon>Epidendroideae</taxon>
        <taxon>Malaxideae</taxon>
        <taxon>Dendrobiinae</taxon>
        <taxon>Dendrobium</taxon>
    </lineage>
</organism>
<dbReference type="AlphaFoldDB" id="A0ABD0W362"/>
<reference evidence="1 2" key="1">
    <citation type="journal article" date="2024" name="Plant Biotechnol. J.">
        <title>Dendrobium thyrsiflorum genome and its molecular insights into genes involved in important horticultural traits.</title>
        <authorList>
            <person name="Chen B."/>
            <person name="Wang J.Y."/>
            <person name="Zheng P.J."/>
            <person name="Li K.L."/>
            <person name="Liang Y.M."/>
            <person name="Chen X.F."/>
            <person name="Zhang C."/>
            <person name="Zhao X."/>
            <person name="He X."/>
            <person name="Zhang G.Q."/>
            <person name="Liu Z.J."/>
            <person name="Xu Q."/>
        </authorList>
    </citation>
    <scope>NUCLEOTIDE SEQUENCE [LARGE SCALE GENOMIC DNA]</scope>
    <source>
        <strain evidence="1">GZMU011</strain>
    </source>
</reference>
<keyword evidence="2" id="KW-1185">Reference proteome</keyword>
<comment type="caution">
    <text evidence="1">The sequence shown here is derived from an EMBL/GenBank/DDBJ whole genome shotgun (WGS) entry which is preliminary data.</text>
</comment>
<accession>A0ABD0W362</accession>